<dbReference type="AlphaFoldDB" id="A0A9J6FMJ9"/>
<protein>
    <submittedName>
        <fullName evidence="2">Uncharacterized protein</fullName>
    </submittedName>
</protein>
<keyword evidence="3" id="KW-1185">Reference proteome</keyword>
<sequence length="316" mass="35060">MSPGPASRRMVIPTEEPGSTEITHASRKVTLAPAKLQLPGKTAETSSDEMEQDAAATAKLKRPSEDAAAGSLRAVWSTRDPTGEDKGPGAPQPTTIKRERETVGTHVIRLQPTEQCGMTKLHDVICATADDQSLVAYLVFKFRHDTKCGSFACSCYRYARDHRCRSSRIRFPPPACRADSSTAAARMRPLKRLRKLVSDGLEIPMARPMGKNGTVLINFAAPQPPTDALNWSFVKCVERCEQRPLVCLRCHKPGHRKATRPSEQTVCGKSVLPHKSEIPQEDQRKKGASQAVQIPEPVQETHQQHRWQRTIQISIY</sequence>
<gene>
    <name evidence="2" type="ORF">HPB48_003847</name>
</gene>
<comment type="caution">
    <text evidence="2">The sequence shown here is derived from an EMBL/GenBank/DDBJ whole genome shotgun (WGS) entry which is preliminary data.</text>
</comment>
<evidence type="ECO:0000313" key="3">
    <source>
        <dbReference type="Proteomes" id="UP000821853"/>
    </source>
</evidence>
<feature type="region of interest" description="Disordered" evidence="1">
    <location>
        <begin position="255"/>
        <end position="305"/>
    </location>
</feature>
<reference evidence="2 3" key="1">
    <citation type="journal article" date="2020" name="Cell">
        <title>Large-Scale Comparative Analyses of Tick Genomes Elucidate Their Genetic Diversity and Vector Capacities.</title>
        <authorList>
            <consortium name="Tick Genome and Microbiome Consortium (TIGMIC)"/>
            <person name="Jia N."/>
            <person name="Wang J."/>
            <person name="Shi W."/>
            <person name="Du L."/>
            <person name="Sun Y."/>
            <person name="Zhan W."/>
            <person name="Jiang J.F."/>
            <person name="Wang Q."/>
            <person name="Zhang B."/>
            <person name="Ji P."/>
            <person name="Bell-Sakyi L."/>
            <person name="Cui X.M."/>
            <person name="Yuan T.T."/>
            <person name="Jiang B.G."/>
            <person name="Yang W.F."/>
            <person name="Lam T.T."/>
            <person name="Chang Q.C."/>
            <person name="Ding S.J."/>
            <person name="Wang X.J."/>
            <person name="Zhu J.G."/>
            <person name="Ruan X.D."/>
            <person name="Zhao L."/>
            <person name="Wei J.T."/>
            <person name="Ye R.Z."/>
            <person name="Que T.C."/>
            <person name="Du C.H."/>
            <person name="Zhou Y.H."/>
            <person name="Cheng J.X."/>
            <person name="Dai P.F."/>
            <person name="Guo W.B."/>
            <person name="Han X.H."/>
            <person name="Huang E.J."/>
            <person name="Li L.F."/>
            <person name="Wei W."/>
            <person name="Gao Y.C."/>
            <person name="Liu J.Z."/>
            <person name="Shao H.Z."/>
            <person name="Wang X."/>
            <person name="Wang C.C."/>
            <person name="Yang T.C."/>
            <person name="Huo Q.B."/>
            <person name="Li W."/>
            <person name="Chen H.Y."/>
            <person name="Chen S.E."/>
            <person name="Zhou L.G."/>
            <person name="Ni X.B."/>
            <person name="Tian J.H."/>
            <person name="Sheng Y."/>
            <person name="Liu T."/>
            <person name="Pan Y.S."/>
            <person name="Xia L.Y."/>
            <person name="Li J."/>
            <person name="Zhao F."/>
            <person name="Cao W.C."/>
        </authorList>
    </citation>
    <scope>NUCLEOTIDE SEQUENCE [LARGE SCALE GENOMIC DNA]</scope>
    <source>
        <strain evidence="2">HaeL-2018</strain>
    </source>
</reference>
<feature type="region of interest" description="Disordered" evidence="1">
    <location>
        <begin position="1"/>
        <end position="95"/>
    </location>
</feature>
<dbReference type="VEuPathDB" id="VectorBase:HLOH_043223"/>
<proteinExistence type="predicted"/>
<dbReference type="Proteomes" id="UP000821853">
    <property type="component" value="Chromosome 1"/>
</dbReference>
<dbReference type="EMBL" id="JABSTR010000001">
    <property type="protein sequence ID" value="KAH9363220.1"/>
    <property type="molecule type" value="Genomic_DNA"/>
</dbReference>
<feature type="compositionally biased region" description="Basic and acidic residues" evidence="1">
    <location>
        <begin position="274"/>
        <end position="285"/>
    </location>
</feature>
<organism evidence="2 3">
    <name type="scientific">Haemaphysalis longicornis</name>
    <name type="common">Bush tick</name>
    <dbReference type="NCBI Taxonomy" id="44386"/>
    <lineage>
        <taxon>Eukaryota</taxon>
        <taxon>Metazoa</taxon>
        <taxon>Ecdysozoa</taxon>
        <taxon>Arthropoda</taxon>
        <taxon>Chelicerata</taxon>
        <taxon>Arachnida</taxon>
        <taxon>Acari</taxon>
        <taxon>Parasitiformes</taxon>
        <taxon>Ixodida</taxon>
        <taxon>Ixodoidea</taxon>
        <taxon>Ixodidae</taxon>
        <taxon>Haemaphysalinae</taxon>
        <taxon>Haemaphysalis</taxon>
    </lineage>
</organism>
<evidence type="ECO:0000256" key="1">
    <source>
        <dbReference type="SAM" id="MobiDB-lite"/>
    </source>
</evidence>
<accession>A0A9J6FMJ9</accession>
<dbReference type="OrthoDB" id="3039988at2759"/>
<name>A0A9J6FMJ9_HAELO</name>
<evidence type="ECO:0000313" key="2">
    <source>
        <dbReference type="EMBL" id="KAH9363220.1"/>
    </source>
</evidence>